<name>A0ABD1G5T5_SALDI</name>
<keyword evidence="5" id="KW-0732">Signal</keyword>
<dbReference type="InterPro" id="IPR044440">
    <property type="entry name" value="GABAb_receptor_plant_PBP1"/>
</dbReference>
<keyword evidence="3" id="KW-1133">Transmembrane helix</keyword>
<dbReference type="InterPro" id="IPR028082">
    <property type="entry name" value="Peripla_BP_I"/>
</dbReference>
<dbReference type="GO" id="GO:0016020">
    <property type="term" value="C:membrane"/>
    <property type="evidence" value="ECO:0007669"/>
    <property type="project" value="UniProtKB-SubCell"/>
</dbReference>
<evidence type="ECO:0000313" key="8">
    <source>
        <dbReference type="Proteomes" id="UP001567538"/>
    </source>
</evidence>
<evidence type="ECO:0000256" key="5">
    <source>
        <dbReference type="SAM" id="SignalP"/>
    </source>
</evidence>
<feature type="domain" description="Receptor ligand binding region" evidence="6">
    <location>
        <begin position="48"/>
        <end position="398"/>
    </location>
</feature>
<keyword evidence="8" id="KW-1185">Reference proteome</keyword>
<dbReference type="PANTHER" id="PTHR34836">
    <property type="entry name" value="OS06G0188250 PROTEIN"/>
    <property type="match status" value="1"/>
</dbReference>
<comment type="subcellular location">
    <subcellularLocation>
        <location evidence="1">Membrane</location>
    </subcellularLocation>
</comment>
<reference evidence="7 8" key="1">
    <citation type="submission" date="2024-06" db="EMBL/GenBank/DDBJ databases">
        <title>A chromosome level genome sequence of Diviner's sage (Salvia divinorum).</title>
        <authorList>
            <person name="Ford S.A."/>
            <person name="Ro D.-K."/>
            <person name="Ness R.W."/>
            <person name="Phillips M.A."/>
        </authorList>
    </citation>
    <scope>NUCLEOTIDE SEQUENCE [LARGE SCALE GENOMIC DNA]</scope>
    <source>
        <strain evidence="7">SAF-2024a</strain>
        <tissue evidence="7">Leaf</tissue>
    </source>
</reference>
<dbReference type="CDD" id="cd19990">
    <property type="entry name" value="PBP1_GABAb_receptor_plant"/>
    <property type="match status" value="1"/>
</dbReference>
<evidence type="ECO:0000313" key="7">
    <source>
        <dbReference type="EMBL" id="KAL1539481.1"/>
    </source>
</evidence>
<dbReference type="InterPro" id="IPR015683">
    <property type="entry name" value="Ionotropic_Glu_rcpt"/>
</dbReference>
<dbReference type="Proteomes" id="UP001567538">
    <property type="component" value="Unassembled WGS sequence"/>
</dbReference>
<feature type="chain" id="PRO_5044788082" evidence="5">
    <location>
        <begin position="23"/>
        <end position="445"/>
    </location>
</feature>
<evidence type="ECO:0000259" key="6">
    <source>
        <dbReference type="Pfam" id="PF01094"/>
    </source>
</evidence>
<accession>A0ABD1G5T5</accession>
<dbReference type="SUPFAM" id="SSF53822">
    <property type="entry name" value="Periplasmic binding protein-like I"/>
    <property type="match status" value="1"/>
</dbReference>
<evidence type="ECO:0000256" key="4">
    <source>
        <dbReference type="ARBA" id="ARBA00023136"/>
    </source>
</evidence>
<dbReference type="EMBL" id="JBEAFC010000010">
    <property type="protein sequence ID" value="KAL1539481.1"/>
    <property type="molecule type" value="Genomic_DNA"/>
</dbReference>
<proteinExistence type="predicted"/>
<feature type="signal peptide" evidence="5">
    <location>
        <begin position="1"/>
        <end position="22"/>
    </location>
</feature>
<evidence type="ECO:0000256" key="3">
    <source>
        <dbReference type="ARBA" id="ARBA00022989"/>
    </source>
</evidence>
<sequence length="445" mass="49518">METPRFCFIYLLMFMSFCVVRLNCRNATAEMADVGVILDLDTTLGKICKACVSMAIEDFYSNRDHNTMIMPHFRDSGTDAVAAASAAIELLKNTQVMAILGPQRSIQADFVIDIGEKVRVPVISPSTSLALSSKESQYFIRSAWCSSSQAKAIAAIVKAFGWKEVALVYEDSNYGRGLIPILAEEMLTSNVLMANLSAVSPSAKHHQLLQQLEQLKTLQTRVFVVVMLPNLASRFFQTTEEAGMVSKGYAWIISYVLTSLLDSVDSETIEAMQGVLGVKPYIQRSRELNHFTKRWRRRFHEENPEMDRTELNVFGLWAYDSTTALADAVERVGVVSPQFKKPMQRWNLTDLEALGTSNSYPSLVHLIRNYKSKGLSGDFSISNGQLQPSAFEIVNVVGAGAYRVGFWTERYGISQKLQVDDPTAVYSTKKDDLGGVVWPGRGVIV</sequence>
<evidence type="ECO:0000256" key="1">
    <source>
        <dbReference type="ARBA" id="ARBA00004370"/>
    </source>
</evidence>
<organism evidence="7 8">
    <name type="scientific">Salvia divinorum</name>
    <name type="common">Maria pastora</name>
    <name type="synonym">Diviner's sage</name>
    <dbReference type="NCBI Taxonomy" id="28513"/>
    <lineage>
        <taxon>Eukaryota</taxon>
        <taxon>Viridiplantae</taxon>
        <taxon>Streptophyta</taxon>
        <taxon>Embryophyta</taxon>
        <taxon>Tracheophyta</taxon>
        <taxon>Spermatophyta</taxon>
        <taxon>Magnoliopsida</taxon>
        <taxon>eudicotyledons</taxon>
        <taxon>Gunneridae</taxon>
        <taxon>Pentapetalae</taxon>
        <taxon>asterids</taxon>
        <taxon>lamiids</taxon>
        <taxon>Lamiales</taxon>
        <taxon>Lamiaceae</taxon>
        <taxon>Nepetoideae</taxon>
        <taxon>Mentheae</taxon>
        <taxon>Salviinae</taxon>
        <taxon>Salvia</taxon>
        <taxon>Salvia subgen. Calosphace</taxon>
    </lineage>
</organism>
<dbReference type="Gene3D" id="3.40.50.2300">
    <property type="match status" value="2"/>
</dbReference>
<keyword evidence="4" id="KW-0472">Membrane</keyword>
<dbReference type="AlphaFoldDB" id="A0ABD1G5T5"/>
<dbReference type="PANTHER" id="PTHR34836:SF1">
    <property type="entry name" value="OS09G0428600 PROTEIN"/>
    <property type="match status" value="1"/>
</dbReference>
<comment type="caution">
    <text evidence="7">The sequence shown here is derived from an EMBL/GenBank/DDBJ whole genome shotgun (WGS) entry which is preliminary data.</text>
</comment>
<keyword evidence="2" id="KW-0812">Transmembrane</keyword>
<dbReference type="Pfam" id="PF01094">
    <property type="entry name" value="ANF_receptor"/>
    <property type="match status" value="1"/>
</dbReference>
<dbReference type="FunFam" id="3.40.50.2300:FF:000188">
    <property type="entry name" value="Glutamate receptor"/>
    <property type="match status" value="1"/>
</dbReference>
<gene>
    <name evidence="7" type="ORF">AAHA92_28094</name>
</gene>
<dbReference type="InterPro" id="IPR001828">
    <property type="entry name" value="ANF_lig-bd_rcpt"/>
</dbReference>
<protein>
    <submittedName>
        <fullName evidence="7">Glutamate receptor 2.7-like</fullName>
    </submittedName>
</protein>
<evidence type="ECO:0000256" key="2">
    <source>
        <dbReference type="ARBA" id="ARBA00022692"/>
    </source>
</evidence>